<dbReference type="HOGENOM" id="CLU_087525_0_0_12"/>
<accession>B5RPA0</accession>
<name>B5RPA0_BORDL</name>
<organism evidence="1 2">
    <name type="scientific">Borrelia duttonii (strain Ly)</name>
    <dbReference type="NCBI Taxonomy" id="412419"/>
    <lineage>
        <taxon>Bacteria</taxon>
        <taxon>Pseudomonadati</taxon>
        <taxon>Spirochaetota</taxon>
        <taxon>Spirochaetia</taxon>
        <taxon>Spirochaetales</taxon>
        <taxon>Borreliaceae</taxon>
        <taxon>Borrelia</taxon>
    </lineage>
</organism>
<dbReference type="OrthoDB" id="350972at2"/>
<keyword evidence="1" id="KW-0614">Plasmid</keyword>
<sequence>MRRGIFSEFNGSYHGDILRLAKKGLEDLVPYKVINRSDLRNGYFVARKTTARHNVTSSAGDYSNEIGMSDNSVEEITYKMHVFDTLQRIPQRDLIDGEINEDEVKANLELALIKNAYNSLVFGKPSIKMEGIATLSGRTKLTATPASSLTTGTTLHQKVVEAKLKSEDYKEEFEGVYQLLLPHKFAHLLLDLYSEPQYITVRESLLKDHKILTKIFKGLEHPILYEPDPSIMFVPIMSEISFRRFGGIEGDFIHASMRSAGVVHFNPAEVVEITISS</sequence>
<evidence type="ECO:0000313" key="1">
    <source>
        <dbReference type="EMBL" id="ACH94186.1"/>
    </source>
</evidence>
<reference evidence="1 2" key="1">
    <citation type="journal article" date="2008" name="PLoS Genet.">
        <title>The genome of Borrelia recurrentis, the agent of deadly louse-borne relapsing fever, is a degraded subset of tick-borne Borrelia duttonii.</title>
        <authorList>
            <person name="Lescot M."/>
            <person name="Audic S."/>
            <person name="Robert C."/>
            <person name="Nguyen T.T."/>
            <person name="Blanc G."/>
            <person name="Cutler S.J."/>
            <person name="Wincker P."/>
            <person name="Couloux A."/>
            <person name="Claverie J.-M."/>
            <person name="Raoult D."/>
            <person name="Drancourt M."/>
        </authorList>
    </citation>
    <scope>NUCLEOTIDE SEQUENCE [LARGE SCALE GENOMIC DNA]</scope>
    <source>
        <strain evidence="1 2">Ly</strain>
    </source>
</reference>
<dbReference type="AlphaFoldDB" id="B5RPA0"/>
<geneLocation type="plasmid" evidence="1 2">
    <name>pl70</name>
</geneLocation>
<dbReference type="RefSeq" id="WP_012539631.1">
    <property type="nucleotide sequence ID" value="NC_011256.1"/>
</dbReference>
<dbReference type="EMBL" id="CP000990">
    <property type="protein sequence ID" value="ACH94186.1"/>
    <property type="molecule type" value="Genomic_DNA"/>
</dbReference>
<gene>
    <name evidence="1" type="ordered locus">BDU_2009</name>
</gene>
<keyword evidence="2" id="KW-1185">Reference proteome</keyword>
<dbReference type="Proteomes" id="UP000000611">
    <property type="component" value="Plasmid pl70"/>
</dbReference>
<evidence type="ECO:0000313" key="2">
    <source>
        <dbReference type="Proteomes" id="UP000000611"/>
    </source>
</evidence>
<protein>
    <submittedName>
        <fullName evidence="1">Uncharacterized conserved protein</fullName>
    </submittedName>
</protein>
<dbReference type="KEGG" id="bdu:BDU_2009"/>
<proteinExistence type="predicted"/>